<evidence type="ECO:0000256" key="7">
    <source>
        <dbReference type="ARBA" id="ARBA00023027"/>
    </source>
</evidence>
<evidence type="ECO:0000256" key="3">
    <source>
        <dbReference type="ARBA" id="ARBA00016612"/>
    </source>
</evidence>
<gene>
    <name evidence="11" type="primary">ND4L</name>
</gene>
<protein>
    <recommendedName>
        <fullName evidence="3">NADH-ubiquinone oxidoreductase chain 4L</fullName>
    </recommendedName>
    <alternativeName>
        <fullName evidence="9">NADH dehydrogenase subunit 4L</fullName>
    </alternativeName>
</protein>
<dbReference type="InterPro" id="IPR039428">
    <property type="entry name" value="NUOK/Mnh_C1-like"/>
</dbReference>
<keyword evidence="5" id="KW-1278">Translocase</keyword>
<keyword evidence="8 10" id="KW-0472">Membrane</keyword>
<dbReference type="RefSeq" id="YP_009408654.1">
    <property type="nucleotide sequence ID" value="NC_035489.1"/>
</dbReference>
<proteinExistence type="inferred from homology"/>
<dbReference type="AlphaFoldDB" id="A0A342LD36"/>
<comment type="subcellular location">
    <subcellularLocation>
        <location evidence="1">Membrane</location>
        <topology evidence="1">Multi-pass membrane protein</topology>
    </subcellularLocation>
</comment>
<evidence type="ECO:0000256" key="8">
    <source>
        <dbReference type="ARBA" id="ARBA00023136"/>
    </source>
</evidence>
<dbReference type="EMBL" id="KU174945">
    <property type="protein sequence ID" value="ANP26521.1"/>
    <property type="molecule type" value="Genomic_DNA"/>
</dbReference>
<sequence>MLFVSGMICLFGGVGAFFLYQVHTLNILLSLEAVMLSILIILYTYSSFSGAPSFSFLVLLTFAACEAALGLSLMVSMLRLWGNDYINSLGSMKFYCMNFVK</sequence>
<dbReference type="Pfam" id="PF00420">
    <property type="entry name" value="Oxidored_q2"/>
    <property type="match status" value="1"/>
</dbReference>
<keyword evidence="11" id="KW-0496">Mitochondrion</keyword>
<dbReference type="GeneID" id="33868425"/>
<evidence type="ECO:0000256" key="5">
    <source>
        <dbReference type="ARBA" id="ARBA00022967"/>
    </source>
</evidence>
<geneLocation type="mitochondrion" evidence="11"/>
<feature type="transmembrane region" description="Helical" evidence="10">
    <location>
        <begin position="57"/>
        <end position="81"/>
    </location>
</feature>
<accession>A0A342LD36</accession>
<evidence type="ECO:0000256" key="10">
    <source>
        <dbReference type="SAM" id="Phobius"/>
    </source>
</evidence>
<evidence type="ECO:0000313" key="11">
    <source>
        <dbReference type="EMBL" id="ANP26521.1"/>
    </source>
</evidence>
<evidence type="ECO:0000256" key="6">
    <source>
        <dbReference type="ARBA" id="ARBA00022989"/>
    </source>
</evidence>
<dbReference type="CTD" id="4539"/>
<organism evidence="11">
    <name type="scientific">Elysia cornigera</name>
    <dbReference type="NCBI Taxonomy" id="698696"/>
    <lineage>
        <taxon>Eukaryota</taxon>
        <taxon>Metazoa</taxon>
        <taxon>Spiralia</taxon>
        <taxon>Lophotrochozoa</taxon>
        <taxon>Mollusca</taxon>
        <taxon>Gastropoda</taxon>
        <taxon>Heterobranchia</taxon>
        <taxon>Euthyneura</taxon>
        <taxon>Panpulmonata</taxon>
        <taxon>Sacoglossa</taxon>
        <taxon>Placobranchoidea</taxon>
        <taxon>Plakobranchidae</taxon>
        <taxon>Elysia</taxon>
    </lineage>
</organism>
<feature type="transmembrane region" description="Helical" evidence="10">
    <location>
        <begin position="26"/>
        <end position="45"/>
    </location>
</feature>
<dbReference type="GO" id="GO:0016020">
    <property type="term" value="C:membrane"/>
    <property type="evidence" value="ECO:0007669"/>
    <property type="project" value="UniProtKB-SubCell"/>
</dbReference>
<name>A0A342LD36_9GAST</name>
<evidence type="ECO:0000256" key="2">
    <source>
        <dbReference type="ARBA" id="ARBA00010519"/>
    </source>
</evidence>
<comment type="similarity">
    <text evidence="2">Belongs to the complex I subunit 4L family.</text>
</comment>
<keyword evidence="4 10" id="KW-0812">Transmembrane</keyword>
<keyword evidence="6 10" id="KW-1133">Transmembrane helix</keyword>
<evidence type="ECO:0000256" key="1">
    <source>
        <dbReference type="ARBA" id="ARBA00004141"/>
    </source>
</evidence>
<reference evidence="11" key="1">
    <citation type="journal article" date="2017" name="Genome Biol. Evol.">
        <title>Mitochondrial Genome Assemblies of Elysia timida and Elysia cornigera and the Response of Mitochondrion-Associated Metabolism during Starvation.</title>
        <authorList>
            <person name="Rauch C."/>
            <person name="Christa G."/>
            <person name="de Vries J."/>
            <person name="Woehle C."/>
            <person name="Gould S.B."/>
        </authorList>
    </citation>
    <scope>NUCLEOTIDE SEQUENCE</scope>
</reference>
<evidence type="ECO:0000256" key="9">
    <source>
        <dbReference type="ARBA" id="ARBA00031586"/>
    </source>
</evidence>
<evidence type="ECO:0000256" key="4">
    <source>
        <dbReference type="ARBA" id="ARBA00022692"/>
    </source>
</evidence>
<keyword evidence="7" id="KW-0520">NAD</keyword>
<dbReference type="Gene3D" id="1.10.287.3510">
    <property type="match status" value="1"/>
</dbReference>